<dbReference type="SUPFAM" id="SSF53335">
    <property type="entry name" value="S-adenosyl-L-methionine-dependent methyltransferases"/>
    <property type="match status" value="1"/>
</dbReference>
<gene>
    <name evidence="2" type="ORF">ACFQGU_06020</name>
</gene>
<feature type="domain" description="Methyltransferase type 11" evidence="1">
    <location>
        <begin position="38"/>
        <end position="132"/>
    </location>
</feature>
<evidence type="ECO:0000259" key="1">
    <source>
        <dbReference type="Pfam" id="PF08241"/>
    </source>
</evidence>
<accession>A0ABW1SZJ0</accession>
<dbReference type="Proteomes" id="UP001596138">
    <property type="component" value="Unassembled WGS sequence"/>
</dbReference>
<sequence length="258" mass="27226">MAAQQWDATAYDSDFSFVTAYGDVLLDVLAAQPGERILDIGCGTGHQAAALAALGADVVGVDSDAAMLEIARAEHPEVRFAQVDAQDSDALRAASGGAFDAVLSNAALHWMPRQDDVIDGIAQVLRPGGRLAVEMGGLRNVARTTEAIRAGRAAVGLDPDLPSSWTFPSPGDQAARLERHGFTVRSIALIDRPTPLADGVTTAGWAAMFGARLVQDVPAERRAEFEAAVDGHARTLGLLTPDGWSADYVRLRFHATLT</sequence>
<dbReference type="CDD" id="cd02440">
    <property type="entry name" value="AdoMet_MTases"/>
    <property type="match status" value="1"/>
</dbReference>
<keyword evidence="2" id="KW-0808">Transferase</keyword>
<evidence type="ECO:0000313" key="3">
    <source>
        <dbReference type="Proteomes" id="UP001596138"/>
    </source>
</evidence>
<protein>
    <submittedName>
        <fullName evidence="2">Class I SAM-dependent methyltransferase</fullName>
    </submittedName>
</protein>
<dbReference type="GO" id="GO:0008168">
    <property type="term" value="F:methyltransferase activity"/>
    <property type="evidence" value="ECO:0007669"/>
    <property type="project" value="UniProtKB-KW"/>
</dbReference>
<comment type="caution">
    <text evidence="2">The sequence shown here is derived from an EMBL/GenBank/DDBJ whole genome shotgun (WGS) entry which is preliminary data.</text>
</comment>
<name>A0ABW1SZJ0_9ACTN</name>
<dbReference type="Pfam" id="PF08241">
    <property type="entry name" value="Methyltransf_11"/>
    <property type="match status" value="1"/>
</dbReference>
<organism evidence="2 3">
    <name type="scientific">Longivirga aurantiaca</name>
    <dbReference type="NCBI Taxonomy" id="1837743"/>
    <lineage>
        <taxon>Bacteria</taxon>
        <taxon>Bacillati</taxon>
        <taxon>Actinomycetota</taxon>
        <taxon>Actinomycetes</taxon>
        <taxon>Sporichthyales</taxon>
        <taxon>Sporichthyaceae</taxon>
        <taxon>Longivirga</taxon>
    </lineage>
</organism>
<proteinExistence type="predicted"/>
<dbReference type="InterPro" id="IPR029063">
    <property type="entry name" value="SAM-dependent_MTases_sf"/>
</dbReference>
<reference evidence="3" key="1">
    <citation type="journal article" date="2019" name="Int. J. Syst. Evol. Microbiol.">
        <title>The Global Catalogue of Microorganisms (GCM) 10K type strain sequencing project: providing services to taxonomists for standard genome sequencing and annotation.</title>
        <authorList>
            <consortium name="The Broad Institute Genomics Platform"/>
            <consortium name="The Broad Institute Genome Sequencing Center for Infectious Disease"/>
            <person name="Wu L."/>
            <person name="Ma J."/>
        </authorList>
    </citation>
    <scope>NUCLEOTIDE SEQUENCE [LARGE SCALE GENOMIC DNA]</scope>
    <source>
        <strain evidence="3">CGMCC 4.7317</strain>
    </source>
</reference>
<dbReference type="GO" id="GO:0032259">
    <property type="term" value="P:methylation"/>
    <property type="evidence" value="ECO:0007669"/>
    <property type="project" value="UniProtKB-KW"/>
</dbReference>
<keyword evidence="3" id="KW-1185">Reference proteome</keyword>
<dbReference type="EMBL" id="JBHSTI010000008">
    <property type="protein sequence ID" value="MFC6237425.1"/>
    <property type="molecule type" value="Genomic_DNA"/>
</dbReference>
<dbReference type="InterPro" id="IPR013216">
    <property type="entry name" value="Methyltransf_11"/>
</dbReference>
<keyword evidence="2" id="KW-0489">Methyltransferase</keyword>
<dbReference type="RefSeq" id="WP_386764709.1">
    <property type="nucleotide sequence ID" value="NZ_JBHSTI010000008.1"/>
</dbReference>
<dbReference type="Gene3D" id="3.40.50.150">
    <property type="entry name" value="Vaccinia Virus protein VP39"/>
    <property type="match status" value="1"/>
</dbReference>
<evidence type="ECO:0000313" key="2">
    <source>
        <dbReference type="EMBL" id="MFC6237425.1"/>
    </source>
</evidence>
<dbReference type="PANTHER" id="PTHR43861">
    <property type="entry name" value="TRANS-ACONITATE 2-METHYLTRANSFERASE-RELATED"/>
    <property type="match status" value="1"/>
</dbReference>
<dbReference type="PANTHER" id="PTHR43861:SF1">
    <property type="entry name" value="TRANS-ACONITATE 2-METHYLTRANSFERASE"/>
    <property type="match status" value="1"/>
</dbReference>